<evidence type="ECO:0000259" key="7">
    <source>
        <dbReference type="Pfam" id="PF00082"/>
    </source>
</evidence>
<dbReference type="NCBIfam" id="TIGR04183">
    <property type="entry name" value="Por_Secre_tail"/>
    <property type="match status" value="1"/>
</dbReference>
<dbReference type="InterPro" id="IPR015500">
    <property type="entry name" value="Peptidase_S8_subtilisin-rel"/>
</dbReference>
<dbReference type="InterPro" id="IPR034058">
    <property type="entry name" value="TagA/B/C/D_pept_dom"/>
</dbReference>
<sequence length="645" mass="69999">MKKNILLFFSLSLISLSSIGQSDSERKNIIKNYDTDAISQLKEKLKINFLIRDKKISEYLKNNNTSNRSIKEKGKTYNIYDIVNGNPVYRTTHNLNSAKSTKTARLQTNGSLSLNLDGTNMNIGVWDEESVLGTHDEFGDSQKNPESRVVFPEFINTPVFGPISDHATHVAGTLIGKGADANAKGMAPKAMLRSFDWNNDENEALNEAANGLLISNHSYGVPIFNGSGGQQVSSADIGSYNSDARNWDEIAYTSPYYLAVNSAGNEGSQTYDGGLADGYDKLTGNKTAKNNLVVANANPNVIPSTGNLINFPINSSSSQGPTNDFRVKPDITGDGTNVYSSTSGSDSEYSTFSGTSMAAPNVAGTLILLQEYYNRLNSNYMRASTLKALVCHTAIDDPVKQGPDPVFGWGLLDAEASALLIQNESNGTSLIKELTLNNNATYTYSFSVNSNTPIKATICWTDPAGSTQSGVTRSLVNDLNVTLEDSNSNIHRPWMLDKSDVTKKAITGINDVDNVERIDISSATVGNYTLTVSHSGSLTNGLQNFSLILTSQGSTLDISKNEFTNSLVVWPNPTKEKLNIKFNSSSEKNIIKLYNALGQSVYQDMIVSSLSVIEQSINVQNIPKGIYFLNITSGNVTSNKKIIIE</sequence>
<protein>
    <submittedName>
        <fullName evidence="9">S8 family serine peptidase</fullName>
    </submittedName>
</protein>
<evidence type="ECO:0000259" key="8">
    <source>
        <dbReference type="Pfam" id="PF18962"/>
    </source>
</evidence>
<evidence type="ECO:0000256" key="4">
    <source>
        <dbReference type="ARBA" id="ARBA00022801"/>
    </source>
</evidence>
<dbReference type="PRINTS" id="PR00723">
    <property type="entry name" value="SUBTILISIN"/>
</dbReference>
<dbReference type="Gene3D" id="2.60.120.380">
    <property type="match status" value="1"/>
</dbReference>
<dbReference type="PROSITE" id="PS00138">
    <property type="entry name" value="SUBTILASE_SER"/>
    <property type="match status" value="1"/>
</dbReference>
<evidence type="ECO:0000256" key="5">
    <source>
        <dbReference type="ARBA" id="ARBA00022825"/>
    </source>
</evidence>
<dbReference type="PANTHER" id="PTHR43399:SF4">
    <property type="entry name" value="CELL WALL-ASSOCIATED PROTEASE"/>
    <property type="match status" value="1"/>
</dbReference>
<dbReference type="CDD" id="cd04842">
    <property type="entry name" value="Peptidases_S8_Kp43_protease"/>
    <property type="match status" value="1"/>
</dbReference>
<proteinExistence type="inferred from homology"/>
<dbReference type="InterPro" id="IPR036852">
    <property type="entry name" value="Peptidase_S8/S53_dom_sf"/>
</dbReference>
<dbReference type="Pfam" id="PF00082">
    <property type="entry name" value="Peptidase_S8"/>
    <property type="match status" value="1"/>
</dbReference>
<dbReference type="Pfam" id="PF18962">
    <property type="entry name" value="Por_Secre_tail"/>
    <property type="match status" value="1"/>
</dbReference>
<dbReference type="InterPro" id="IPR026444">
    <property type="entry name" value="Secre_tail"/>
</dbReference>
<keyword evidence="2" id="KW-0645">Protease</keyword>
<reference evidence="9 10" key="1">
    <citation type="submission" date="2024-09" db="EMBL/GenBank/DDBJ databases">
        <authorList>
            <person name="Sun Q."/>
            <person name="Mori K."/>
        </authorList>
    </citation>
    <scope>NUCLEOTIDE SEQUENCE [LARGE SCALE GENOMIC DNA]</scope>
    <source>
        <strain evidence="9 10">CECT 8300</strain>
    </source>
</reference>
<organism evidence="9 10">
    <name type="scientific">Algibacter miyuki</name>
    <dbReference type="NCBI Taxonomy" id="1306933"/>
    <lineage>
        <taxon>Bacteria</taxon>
        <taxon>Pseudomonadati</taxon>
        <taxon>Bacteroidota</taxon>
        <taxon>Flavobacteriia</taxon>
        <taxon>Flavobacteriales</taxon>
        <taxon>Flavobacteriaceae</taxon>
        <taxon>Algibacter</taxon>
    </lineage>
</organism>
<comment type="similarity">
    <text evidence="1 6">Belongs to the peptidase S8 family.</text>
</comment>
<evidence type="ECO:0000256" key="6">
    <source>
        <dbReference type="PROSITE-ProRule" id="PRU01240"/>
    </source>
</evidence>
<keyword evidence="3" id="KW-0732">Signal</keyword>
<keyword evidence="5" id="KW-0720">Serine protease</keyword>
<accession>A0ABV5H1J9</accession>
<keyword evidence="10" id="KW-1185">Reference proteome</keyword>
<dbReference type="PROSITE" id="PS51892">
    <property type="entry name" value="SUBTILASE"/>
    <property type="match status" value="1"/>
</dbReference>
<dbReference type="InterPro" id="IPR023828">
    <property type="entry name" value="Peptidase_S8_Ser-AS"/>
</dbReference>
<comment type="caution">
    <text evidence="6">Lacks conserved residue(s) required for the propagation of feature annotation.</text>
</comment>
<dbReference type="EMBL" id="JBHMFA010000009">
    <property type="protein sequence ID" value="MFB9105601.1"/>
    <property type="molecule type" value="Genomic_DNA"/>
</dbReference>
<dbReference type="InterPro" id="IPR008979">
    <property type="entry name" value="Galactose-bd-like_sf"/>
</dbReference>
<dbReference type="SUPFAM" id="SSF52743">
    <property type="entry name" value="Subtilisin-like"/>
    <property type="match status" value="1"/>
</dbReference>
<evidence type="ECO:0000256" key="2">
    <source>
        <dbReference type="ARBA" id="ARBA00022670"/>
    </source>
</evidence>
<evidence type="ECO:0000313" key="9">
    <source>
        <dbReference type="EMBL" id="MFB9105601.1"/>
    </source>
</evidence>
<dbReference type="PANTHER" id="PTHR43399">
    <property type="entry name" value="SUBTILISIN-RELATED"/>
    <property type="match status" value="1"/>
</dbReference>
<dbReference type="Proteomes" id="UP001589590">
    <property type="component" value="Unassembled WGS sequence"/>
</dbReference>
<name>A0ABV5H1J9_9FLAO</name>
<dbReference type="RefSeq" id="WP_290271757.1">
    <property type="nucleotide sequence ID" value="NZ_JAUFQP010000013.1"/>
</dbReference>
<dbReference type="SUPFAM" id="SSF49785">
    <property type="entry name" value="Galactose-binding domain-like"/>
    <property type="match status" value="1"/>
</dbReference>
<keyword evidence="4" id="KW-0378">Hydrolase</keyword>
<dbReference type="InterPro" id="IPR051048">
    <property type="entry name" value="Peptidase_S8/S53_subtilisin"/>
</dbReference>
<dbReference type="InterPro" id="IPR000209">
    <property type="entry name" value="Peptidase_S8/S53_dom"/>
</dbReference>
<dbReference type="Gene3D" id="3.40.50.200">
    <property type="entry name" value="Peptidase S8/S53 domain"/>
    <property type="match status" value="1"/>
</dbReference>
<feature type="domain" description="Peptidase S8/S53" evidence="7">
    <location>
        <begin position="163"/>
        <end position="410"/>
    </location>
</feature>
<evidence type="ECO:0000313" key="10">
    <source>
        <dbReference type="Proteomes" id="UP001589590"/>
    </source>
</evidence>
<gene>
    <name evidence="9" type="ORF">ACFFU1_11865</name>
</gene>
<comment type="caution">
    <text evidence="9">The sequence shown here is derived from an EMBL/GenBank/DDBJ whole genome shotgun (WGS) entry which is preliminary data.</text>
</comment>
<feature type="domain" description="Secretion system C-terminal sorting" evidence="8">
    <location>
        <begin position="569"/>
        <end position="644"/>
    </location>
</feature>
<evidence type="ECO:0000256" key="1">
    <source>
        <dbReference type="ARBA" id="ARBA00011073"/>
    </source>
</evidence>
<evidence type="ECO:0000256" key="3">
    <source>
        <dbReference type="ARBA" id="ARBA00022729"/>
    </source>
</evidence>